<dbReference type="InterPro" id="IPR052897">
    <property type="entry name" value="Sec-Metab_Biosynth_Hydrolase"/>
</dbReference>
<dbReference type="PANTHER" id="PTHR37017:SF11">
    <property type="entry name" value="ESTERASE_LIPASE_THIOESTERASE DOMAIN-CONTAINING PROTEIN"/>
    <property type="match status" value="1"/>
</dbReference>
<protein>
    <recommendedName>
        <fullName evidence="1">AB hydrolase-1 domain-containing protein</fullName>
    </recommendedName>
</protein>
<reference evidence="2 3" key="1">
    <citation type="journal article" date="2007" name="Genome Res.">
        <title>Genome characteristics of facultatively symbiotic Frankia sp. strains reflect host range and host plant biogeography.</title>
        <authorList>
            <person name="Normand P."/>
            <person name="Lapierre P."/>
            <person name="Tisa L.S."/>
            <person name="Gogarten J.P."/>
            <person name="Alloisio N."/>
            <person name="Bagnarol E."/>
            <person name="Bassi C.A."/>
            <person name="Berry A.M."/>
            <person name="Bickhart D.M."/>
            <person name="Choisne N."/>
            <person name="Couloux A."/>
            <person name="Cournoyer B."/>
            <person name="Cruveiller S."/>
            <person name="Daubin V."/>
            <person name="Demange N."/>
            <person name="Francino M.P."/>
            <person name="Goltsman E."/>
            <person name="Huang Y."/>
            <person name="Kopp O.R."/>
            <person name="Labarre L."/>
            <person name="Lapidus A."/>
            <person name="Lavire C."/>
            <person name="Marechal J."/>
            <person name="Martinez M."/>
            <person name="Mastronunzio J.E."/>
            <person name="Mullin B.C."/>
            <person name="Niemann J."/>
            <person name="Pujic P."/>
            <person name="Rawnsley T."/>
            <person name="Rouy Z."/>
            <person name="Schenowitz C."/>
            <person name="Sellstedt A."/>
            <person name="Tavares F."/>
            <person name="Tomkins J.P."/>
            <person name="Vallenet D."/>
            <person name="Valverde C."/>
            <person name="Wall L.G."/>
            <person name="Wang Y."/>
            <person name="Medigue C."/>
            <person name="Benson D.R."/>
        </authorList>
    </citation>
    <scope>NUCLEOTIDE SEQUENCE [LARGE SCALE GENOMIC DNA]</scope>
    <source>
        <strain evidence="3">DSM 45986 / CECT 9034 / ACN14a</strain>
    </source>
</reference>
<evidence type="ECO:0000259" key="1">
    <source>
        <dbReference type="Pfam" id="PF12697"/>
    </source>
</evidence>
<dbReference type="KEGG" id="fal:FRAAL6818"/>
<dbReference type="HOGENOM" id="CLU_046066_3_3_11"/>
<dbReference type="Pfam" id="PF12697">
    <property type="entry name" value="Abhydrolase_6"/>
    <property type="match status" value="1"/>
</dbReference>
<evidence type="ECO:0000313" key="2">
    <source>
        <dbReference type="EMBL" id="CAJ65441.1"/>
    </source>
</evidence>
<accession>Q0RAU9</accession>
<dbReference type="Gene3D" id="3.40.50.1820">
    <property type="entry name" value="alpha/beta hydrolase"/>
    <property type="match status" value="1"/>
</dbReference>
<dbReference type="eggNOG" id="COG2267">
    <property type="taxonomic scope" value="Bacteria"/>
</dbReference>
<dbReference type="InterPro" id="IPR000073">
    <property type="entry name" value="AB_hydrolase_1"/>
</dbReference>
<proteinExistence type="predicted"/>
<evidence type="ECO:0000313" key="3">
    <source>
        <dbReference type="Proteomes" id="UP000000657"/>
    </source>
</evidence>
<dbReference type="InterPro" id="IPR029058">
    <property type="entry name" value="AB_hydrolase_fold"/>
</dbReference>
<organism evidence="2 3">
    <name type="scientific">Frankia alni (strain DSM 45986 / CECT 9034 / ACN14a)</name>
    <dbReference type="NCBI Taxonomy" id="326424"/>
    <lineage>
        <taxon>Bacteria</taxon>
        <taxon>Bacillati</taxon>
        <taxon>Actinomycetota</taxon>
        <taxon>Actinomycetes</taxon>
        <taxon>Frankiales</taxon>
        <taxon>Frankiaceae</taxon>
        <taxon>Frankia</taxon>
    </lineage>
</organism>
<dbReference type="AlphaFoldDB" id="Q0RAU9"/>
<dbReference type="PANTHER" id="PTHR37017">
    <property type="entry name" value="AB HYDROLASE-1 DOMAIN-CONTAINING PROTEIN-RELATED"/>
    <property type="match status" value="1"/>
</dbReference>
<name>Q0RAU9_FRAAA</name>
<dbReference type="Proteomes" id="UP000000657">
    <property type="component" value="Chromosome"/>
</dbReference>
<keyword evidence="3" id="KW-1185">Reference proteome</keyword>
<dbReference type="STRING" id="326424.FRAAL6818"/>
<dbReference type="SUPFAM" id="SSF53474">
    <property type="entry name" value="alpha/beta-Hydrolases"/>
    <property type="match status" value="1"/>
</dbReference>
<gene>
    <name evidence="2" type="ordered locus">FRAAL6818</name>
</gene>
<feature type="domain" description="AB hydrolase-1" evidence="1">
    <location>
        <begin position="2"/>
        <end position="249"/>
    </location>
</feature>
<dbReference type="GO" id="GO:0003824">
    <property type="term" value="F:catalytic activity"/>
    <property type="evidence" value="ECO:0007669"/>
    <property type="project" value="UniProtKB-ARBA"/>
</dbReference>
<dbReference type="ESTHER" id="fraaa-q0rau9">
    <property type="family name" value="HNLyase_Bact"/>
</dbReference>
<sequence>MLIPGAGGASWYWHLVARRLAEAGGTVVAVDLPAADERAGLPEYADATVAAVTTATPTTGATPATGVTGATGAAVRPGADGAGHAASGGGEVVVVAASLGAFVAPLVCERLPVSLVVLVNGMIPLPGETPGAWWEATGQPAARRASDLRAGRPPDADFDATTYFFHDLPAPLAAQASAGEPTQSEAVFGSRLLIDAWPPVPTRVLVGRDDRFFPAQFQRRVARERLGLSADEIPGGHLVALANPSAVTARLLSYAEAALGPIGPR</sequence>
<dbReference type="EMBL" id="CT573213">
    <property type="protein sequence ID" value="CAJ65441.1"/>
    <property type="molecule type" value="Genomic_DNA"/>
</dbReference>